<accession>A0AAV3RHT7</accession>
<evidence type="ECO:0000313" key="3">
    <source>
        <dbReference type="Proteomes" id="UP001454036"/>
    </source>
</evidence>
<dbReference type="Proteomes" id="UP001454036">
    <property type="component" value="Unassembled WGS sequence"/>
</dbReference>
<dbReference type="EMBL" id="BAABME010009582">
    <property type="protein sequence ID" value="GAA0175419.1"/>
    <property type="molecule type" value="Genomic_DNA"/>
</dbReference>
<keyword evidence="1" id="KW-1133">Transmembrane helix</keyword>
<name>A0AAV3RHT7_LITER</name>
<dbReference type="AlphaFoldDB" id="A0AAV3RHT7"/>
<keyword evidence="1" id="KW-0472">Membrane</keyword>
<proteinExistence type="predicted"/>
<comment type="caution">
    <text evidence="2">The sequence shown here is derived from an EMBL/GenBank/DDBJ whole genome shotgun (WGS) entry which is preliminary data.</text>
</comment>
<evidence type="ECO:0000256" key="1">
    <source>
        <dbReference type="SAM" id="Phobius"/>
    </source>
</evidence>
<reference evidence="2 3" key="1">
    <citation type="submission" date="2024-01" db="EMBL/GenBank/DDBJ databases">
        <title>The complete chloroplast genome sequence of Lithospermum erythrorhizon: insights into the phylogenetic relationship among Boraginaceae species and the maternal lineages of purple gromwells.</title>
        <authorList>
            <person name="Okada T."/>
            <person name="Watanabe K."/>
        </authorList>
    </citation>
    <scope>NUCLEOTIDE SEQUENCE [LARGE SCALE GENOMIC DNA]</scope>
</reference>
<evidence type="ECO:0000313" key="2">
    <source>
        <dbReference type="EMBL" id="GAA0175419.1"/>
    </source>
</evidence>
<keyword evidence="3" id="KW-1185">Reference proteome</keyword>
<feature type="transmembrane region" description="Helical" evidence="1">
    <location>
        <begin position="20"/>
        <end position="40"/>
    </location>
</feature>
<protein>
    <submittedName>
        <fullName evidence="2">Uncharacterized protein</fullName>
    </submittedName>
</protein>
<sequence>MLFGADWVWWWVVDESLVGVVGGTVGMGLVGDCGLWGYIWRWGWPGGGGRGRRGCEGCGGGGGASRAEEEREGGWGCRRGWGRT</sequence>
<organism evidence="2 3">
    <name type="scientific">Lithospermum erythrorhizon</name>
    <name type="common">Purple gromwell</name>
    <name type="synonym">Lithospermum officinale var. erythrorhizon</name>
    <dbReference type="NCBI Taxonomy" id="34254"/>
    <lineage>
        <taxon>Eukaryota</taxon>
        <taxon>Viridiplantae</taxon>
        <taxon>Streptophyta</taxon>
        <taxon>Embryophyta</taxon>
        <taxon>Tracheophyta</taxon>
        <taxon>Spermatophyta</taxon>
        <taxon>Magnoliopsida</taxon>
        <taxon>eudicotyledons</taxon>
        <taxon>Gunneridae</taxon>
        <taxon>Pentapetalae</taxon>
        <taxon>asterids</taxon>
        <taxon>lamiids</taxon>
        <taxon>Boraginales</taxon>
        <taxon>Boraginaceae</taxon>
        <taxon>Boraginoideae</taxon>
        <taxon>Lithospermeae</taxon>
        <taxon>Lithospermum</taxon>
    </lineage>
</organism>
<gene>
    <name evidence="2" type="ORF">LIER_28598</name>
</gene>
<keyword evidence="1" id="KW-0812">Transmembrane</keyword>